<dbReference type="InterPro" id="IPR023753">
    <property type="entry name" value="FAD/NAD-binding_dom"/>
</dbReference>
<dbReference type="InterPro" id="IPR036188">
    <property type="entry name" value="FAD/NAD-bd_sf"/>
</dbReference>
<dbReference type="InterPro" id="IPR001763">
    <property type="entry name" value="Rhodanese-like_dom"/>
</dbReference>
<evidence type="ECO:0000256" key="6">
    <source>
        <dbReference type="ARBA" id="ARBA00023284"/>
    </source>
</evidence>
<evidence type="ECO:0000256" key="4">
    <source>
        <dbReference type="ARBA" id="ARBA00022827"/>
    </source>
</evidence>
<feature type="domain" description="Rhodanese" evidence="7">
    <location>
        <begin position="460"/>
        <end position="548"/>
    </location>
</feature>
<reference evidence="8" key="1">
    <citation type="journal article" date="2013" name="Extremophiles">
        <title>Proteinivorax tanatarense gen. nov., sp. nov., an anaerobic, haloalkaliphilic, proteolytic bacterium isolated from a decaying algal bloom, and proposal of Proteinivoraceae fam. nov.</title>
        <authorList>
            <person name="Kevbrin V."/>
            <person name="Boltyanskaya Y."/>
            <person name="Zhilina T."/>
            <person name="Kolganova T."/>
            <person name="Lavrentjeva E."/>
            <person name="Kuznetsov B."/>
        </authorList>
    </citation>
    <scope>NUCLEOTIDE SEQUENCE</scope>
    <source>
        <strain evidence="8">Z-910T</strain>
    </source>
</reference>
<dbReference type="SMART" id="SM00450">
    <property type="entry name" value="RHOD"/>
    <property type="match status" value="1"/>
</dbReference>
<sequence>MKVLIIGGVAGGASAAARLRRVTEEAEIIMFERGEHISFANCGLPYYIGGTIKERENLLVQTVEGMEGRFGIDVRVKSEITKIDRENKKVHVKNWGTNEQYEESYDYLILSPGAKPIKFPIPGIDSEHIFSLRSLEDTDNITDFIETEKPKKAVVVGGGFIGLEMVENLIDRGLDTSLVEALDQVMPPLDYEMAAIVQKHLKDKGAKLYLSDKAISFENQKVTLDSKKELDADLVILSIGVAPESDLAKETGLGLGQRGTIKVNKYLQTSDPSIYAVGDVIEVEDLVNKAPTFIPLAGPANRQGRIAANNVGGQREVYHGSQGTSIAKVFDYTVAATGNSEKVLKKLGIKYCTSYTNSASHAGYFPGAIPMTVKTICDLKGKVLGAQIVGQKGVDKRIDVFATSIKAGMNVEDLEQLELAYAPPYSTAKDPVNVAGFVANNTLKGDMDIIHWHEIDSILGSERYLIVDVRTKEEFDNGHIENSVHIPIDEFRDNWQQIPKDKEIILICQTGLRSYLAGRLLAQKGYSDVKNLSGGYYIYNMATTEKKELSS</sequence>
<dbReference type="GO" id="GO:0016491">
    <property type="term" value="F:oxidoreductase activity"/>
    <property type="evidence" value="ECO:0007669"/>
    <property type="project" value="UniProtKB-KW"/>
</dbReference>
<proteinExistence type="inferred from homology"/>
<dbReference type="Pfam" id="PF02852">
    <property type="entry name" value="Pyr_redox_dim"/>
    <property type="match status" value="1"/>
</dbReference>
<dbReference type="PANTHER" id="PTHR43429">
    <property type="entry name" value="PYRIDINE NUCLEOTIDE-DISULFIDE OXIDOREDUCTASE DOMAIN-CONTAINING"/>
    <property type="match status" value="1"/>
</dbReference>
<evidence type="ECO:0000256" key="1">
    <source>
        <dbReference type="ARBA" id="ARBA00001974"/>
    </source>
</evidence>
<evidence type="ECO:0000256" key="3">
    <source>
        <dbReference type="ARBA" id="ARBA00022630"/>
    </source>
</evidence>
<dbReference type="Pfam" id="PF07992">
    <property type="entry name" value="Pyr_redox_2"/>
    <property type="match status" value="1"/>
</dbReference>
<evidence type="ECO:0000256" key="5">
    <source>
        <dbReference type="ARBA" id="ARBA00023002"/>
    </source>
</evidence>
<dbReference type="InterPro" id="IPR004099">
    <property type="entry name" value="Pyr_nucl-diS_OxRdtase_dimer"/>
</dbReference>
<dbReference type="SUPFAM" id="SSF55424">
    <property type="entry name" value="FAD/NAD-linked reductases, dimerisation (C-terminal) domain"/>
    <property type="match status" value="1"/>
</dbReference>
<dbReference type="SUPFAM" id="SSF51905">
    <property type="entry name" value="FAD/NAD(P)-binding domain"/>
    <property type="match status" value="2"/>
</dbReference>
<dbReference type="Gene3D" id="3.40.250.10">
    <property type="entry name" value="Rhodanese-like domain"/>
    <property type="match status" value="1"/>
</dbReference>
<dbReference type="InterPro" id="IPR016156">
    <property type="entry name" value="FAD/NAD-linked_Rdtase_dimer_sf"/>
</dbReference>
<dbReference type="EMBL" id="CP158367">
    <property type="protein sequence ID" value="XBX75583.1"/>
    <property type="molecule type" value="Genomic_DNA"/>
</dbReference>
<dbReference type="Pfam" id="PF00581">
    <property type="entry name" value="Rhodanese"/>
    <property type="match status" value="1"/>
</dbReference>
<comment type="cofactor">
    <cofactor evidence="1">
        <name>FAD</name>
        <dbReference type="ChEBI" id="CHEBI:57692"/>
    </cofactor>
</comment>
<keyword evidence="3" id="KW-0285">Flavoprotein</keyword>
<name>A0AAU7VPB0_9FIRM</name>
<dbReference type="PROSITE" id="PS50206">
    <property type="entry name" value="RHODANESE_3"/>
    <property type="match status" value="1"/>
</dbReference>
<evidence type="ECO:0000256" key="2">
    <source>
        <dbReference type="ARBA" id="ARBA00009130"/>
    </source>
</evidence>
<dbReference type="InterPro" id="IPR050260">
    <property type="entry name" value="FAD-bd_OxRdtase"/>
</dbReference>
<keyword evidence="4" id="KW-0274">FAD</keyword>
<dbReference type="PRINTS" id="PR00368">
    <property type="entry name" value="FADPNR"/>
</dbReference>
<reference evidence="8" key="2">
    <citation type="submission" date="2024-06" db="EMBL/GenBank/DDBJ databases">
        <authorList>
            <person name="Petrova K.O."/>
            <person name="Toshchakov S.V."/>
            <person name="Boltjanskaja Y.V."/>
            <person name="Kevbrin V."/>
        </authorList>
    </citation>
    <scope>NUCLEOTIDE SEQUENCE</scope>
    <source>
        <strain evidence="8">Z-910T</strain>
    </source>
</reference>
<protein>
    <submittedName>
        <fullName evidence="8">FAD-dependent oxidoreductase</fullName>
    </submittedName>
</protein>
<organism evidence="8">
    <name type="scientific">Proteinivorax tanatarense</name>
    <dbReference type="NCBI Taxonomy" id="1260629"/>
    <lineage>
        <taxon>Bacteria</taxon>
        <taxon>Bacillati</taxon>
        <taxon>Bacillota</taxon>
        <taxon>Clostridia</taxon>
        <taxon>Eubacteriales</taxon>
        <taxon>Proteinivoracaceae</taxon>
        <taxon>Proteinivorax</taxon>
    </lineage>
</organism>
<gene>
    <name evidence="8" type="ORF">PRVXT_000722</name>
</gene>
<dbReference type="RefSeq" id="WP_350344326.1">
    <property type="nucleotide sequence ID" value="NZ_CP158367.1"/>
</dbReference>
<dbReference type="InterPro" id="IPR036873">
    <property type="entry name" value="Rhodanese-like_dom_sf"/>
</dbReference>
<evidence type="ECO:0000259" key="7">
    <source>
        <dbReference type="PROSITE" id="PS50206"/>
    </source>
</evidence>
<dbReference type="AlphaFoldDB" id="A0AAU7VPB0"/>
<comment type="similarity">
    <text evidence="2">Belongs to the class-III pyridine nucleotide-disulfide oxidoreductase family.</text>
</comment>
<evidence type="ECO:0000313" key="8">
    <source>
        <dbReference type="EMBL" id="XBX75583.1"/>
    </source>
</evidence>
<keyword evidence="6" id="KW-0676">Redox-active center</keyword>
<dbReference type="Gene3D" id="3.50.50.60">
    <property type="entry name" value="FAD/NAD(P)-binding domain"/>
    <property type="match status" value="2"/>
</dbReference>
<dbReference type="PANTHER" id="PTHR43429:SF1">
    <property type="entry name" value="NAD(P)H SULFUR OXIDOREDUCTASE (COA-DEPENDENT)"/>
    <property type="match status" value="1"/>
</dbReference>
<accession>A0AAU7VPB0</accession>
<dbReference type="SUPFAM" id="SSF52821">
    <property type="entry name" value="Rhodanese/Cell cycle control phosphatase"/>
    <property type="match status" value="1"/>
</dbReference>
<dbReference type="PRINTS" id="PR00411">
    <property type="entry name" value="PNDRDTASEI"/>
</dbReference>
<keyword evidence="5" id="KW-0560">Oxidoreductase</keyword>